<evidence type="ECO:0000256" key="5">
    <source>
        <dbReference type="SAM" id="MobiDB-lite"/>
    </source>
</evidence>
<dbReference type="GO" id="GO:0020037">
    <property type="term" value="F:heme binding"/>
    <property type="evidence" value="ECO:0007669"/>
    <property type="project" value="InterPro"/>
</dbReference>
<dbReference type="PROSITE" id="PS51007">
    <property type="entry name" value="CYTC"/>
    <property type="match status" value="1"/>
</dbReference>
<comment type="caution">
    <text evidence="8">The sequence shown here is derived from an EMBL/GenBank/DDBJ whole genome shotgun (WGS) entry which is preliminary data.</text>
</comment>
<accession>A0A7X6DP40</accession>
<dbReference type="InterPro" id="IPR009056">
    <property type="entry name" value="Cyt_c-like_dom"/>
</dbReference>
<dbReference type="SUPFAM" id="SSF46626">
    <property type="entry name" value="Cytochrome c"/>
    <property type="match status" value="1"/>
</dbReference>
<protein>
    <submittedName>
        <fullName evidence="8">Cytochrome c</fullName>
    </submittedName>
</protein>
<evidence type="ECO:0000256" key="2">
    <source>
        <dbReference type="ARBA" id="ARBA00022723"/>
    </source>
</evidence>
<feature type="region of interest" description="Disordered" evidence="5">
    <location>
        <begin position="31"/>
        <end position="55"/>
    </location>
</feature>
<dbReference type="Gene3D" id="1.10.760.10">
    <property type="entry name" value="Cytochrome c-like domain"/>
    <property type="match status" value="1"/>
</dbReference>
<organism evidence="8 9">
    <name type="scientific">Candidatus Manganitrophus noduliformans</name>
    <dbReference type="NCBI Taxonomy" id="2606439"/>
    <lineage>
        <taxon>Bacteria</taxon>
        <taxon>Pseudomonadati</taxon>
        <taxon>Nitrospirota</taxon>
        <taxon>Nitrospiria</taxon>
        <taxon>Candidatus Troglogloeales</taxon>
        <taxon>Candidatus Manganitrophaceae</taxon>
        <taxon>Candidatus Manganitrophus</taxon>
    </lineage>
</organism>
<evidence type="ECO:0000313" key="8">
    <source>
        <dbReference type="EMBL" id="NKE70760.1"/>
    </source>
</evidence>
<dbReference type="PANTHER" id="PTHR40394">
    <property type="entry name" value="LIPOPROTEIN-RELATED"/>
    <property type="match status" value="1"/>
</dbReference>
<dbReference type="InterPro" id="IPR036909">
    <property type="entry name" value="Cyt_c-like_dom_sf"/>
</dbReference>
<evidence type="ECO:0000256" key="3">
    <source>
        <dbReference type="ARBA" id="ARBA00023004"/>
    </source>
</evidence>
<dbReference type="GO" id="GO:0046872">
    <property type="term" value="F:metal ion binding"/>
    <property type="evidence" value="ECO:0007669"/>
    <property type="project" value="UniProtKB-KW"/>
</dbReference>
<dbReference type="RefSeq" id="WP_168058995.1">
    <property type="nucleotide sequence ID" value="NZ_VTOW01000001.1"/>
</dbReference>
<feature type="signal peptide" evidence="6">
    <location>
        <begin position="1"/>
        <end position="27"/>
    </location>
</feature>
<sequence>MNVRSNPARAALLAGIALMMLGLPGCSEDMVEQPSFQPQEAPRLHSPEGSIPRKSRSVLISPPAETLDRVARGAALFDVNCAHCHGKVGLGDGPVARYLVLPPFNLQADQTQQRPAKEIYEIVTDGRVVMPAFKGVLSAEERWAVAYFVKSFGGDQG</sequence>
<reference evidence="8 9" key="1">
    <citation type="journal article" date="2020" name="Nature">
        <title>Bacterial chemolithoautotrophy via manganese oxidation.</title>
        <authorList>
            <person name="Yu H."/>
            <person name="Leadbetter J.R."/>
        </authorList>
    </citation>
    <scope>NUCLEOTIDE SEQUENCE [LARGE SCALE GENOMIC DNA]</scope>
    <source>
        <strain evidence="8 9">Mn-1</strain>
    </source>
</reference>
<keyword evidence="6" id="KW-0732">Signal</keyword>
<dbReference type="GO" id="GO:0009055">
    <property type="term" value="F:electron transfer activity"/>
    <property type="evidence" value="ECO:0007669"/>
    <property type="project" value="InterPro"/>
</dbReference>
<keyword evidence="1 4" id="KW-0349">Heme</keyword>
<name>A0A7X6DP40_9BACT</name>
<gene>
    <name evidence="8" type="ORF">MNODULE_08415</name>
</gene>
<dbReference type="Proteomes" id="UP000534783">
    <property type="component" value="Unassembled WGS sequence"/>
</dbReference>
<feature type="domain" description="Cytochrome c" evidence="7">
    <location>
        <begin position="68"/>
        <end position="153"/>
    </location>
</feature>
<evidence type="ECO:0000256" key="4">
    <source>
        <dbReference type="PROSITE-ProRule" id="PRU00433"/>
    </source>
</evidence>
<dbReference type="Pfam" id="PF13442">
    <property type="entry name" value="Cytochrome_CBB3"/>
    <property type="match status" value="1"/>
</dbReference>
<dbReference type="PANTHER" id="PTHR40394:SF2">
    <property type="entry name" value="QUINOL:CYTOCHROME C OXIDOREDUCTASE MEMBRANE PROTEIN"/>
    <property type="match status" value="1"/>
</dbReference>
<keyword evidence="3 4" id="KW-0408">Iron</keyword>
<evidence type="ECO:0000313" key="9">
    <source>
        <dbReference type="Proteomes" id="UP000534783"/>
    </source>
</evidence>
<dbReference type="AlphaFoldDB" id="A0A7X6DP40"/>
<evidence type="ECO:0000256" key="1">
    <source>
        <dbReference type="ARBA" id="ARBA00022617"/>
    </source>
</evidence>
<keyword evidence="2 4" id="KW-0479">Metal-binding</keyword>
<dbReference type="EMBL" id="VTOW01000001">
    <property type="protein sequence ID" value="NKE70760.1"/>
    <property type="molecule type" value="Genomic_DNA"/>
</dbReference>
<evidence type="ECO:0000259" key="7">
    <source>
        <dbReference type="PROSITE" id="PS51007"/>
    </source>
</evidence>
<feature type="chain" id="PRO_5030631778" evidence="6">
    <location>
        <begin position="28"/>
        <end position="157"/>
    </location>
</feature>
<evidence type="ECO:0000256" key="6">
    <source>
        <dbReference type="SAM" id="SignalP"/>
    </source>
</evidence>
<proteinExistence type="predicted"/>
<keyword evidence="9" id="KW-1185">Reference proteome</keyword>